<dbReference type="AlphaFoldDB" id="A0A0R3MF69"/>
<evidence type="ECO:0000313" key="1">
    <source>
        <dbReference type="EMBL" id="KRR18142.1"/>
    </source>
</evidence>
<evidence type="ECO:0008006" key="3">
    <source>
        <dbReference type="Google" id="ProtNLM"/>
    </source>
</evidence>
<proteinExistence type="predicted"/>
<organism evidence="1 2">
    <name type="scientific">Bradyrhizobium retamae</name>
    <dbReference type="NCBI Taxonomy" id="1300035"/>
    <lineage>
        <taxon>Bacteria</taxon>
        <taxon>Pseudomonadati</taxon>
        <taxon>Pseudomonadota</taxon>
        <taxon>Alphaproteobacteria</taxon>
        <taxon>Hyphomicrobiales</taxon>
        <taxon>Nitrobacteraceae</taxon>
        <taxon>Bradyrhizobium</taxon>
    </lineage>
</organism>
<dbReference type="RefSeq" id="WP_057847221.1">
    <property type="nucleotide sequence ID" value="NZ_LLYA01000200.1"/>
</dbReference>
<gene>
    <name evidence="1" type="ORF">CQ13_35385</name>
</gene>
<dbReference type="Proteomes" id="UP000052023">
    <property type="component" value="Unassembled WGS sequence"/>
</dbReference>
<dbReference type="EMBL" id="LLYA01000200">
    <property type="protein sequence ID" value="KRR18142.1"/>
    <property type="molecule type" value="Genomic_DNA"/>
</dbReference>
<sequence>MKTPRCDLKKTDDLERELFRRYSIALRLWARRFNTAEIAAHLREPEHIVCRWIWHWRELSRS</sequence>
<name>A0A0R3MF69_9BRAD</name>
<accession>A0A0R3MF69</accession>
<protein>
    <recommendedName>
        <fullName evidence="3">Transposase</fullName>
    </recommendedName>
</protein>
<reference evidence="1 2" key="1">
    <citation type="submission" date="2014-03" db="EMBL/GenBank/DDBJ databases">
        <title>Bradyrhizobium valentinum sp. nov., isolated from effective nodules of Lupinus mariae-josephae, a lupine endemic of basic-lime soils in Eastern Spain.</title>
        <authorList>
            <person name="Duran D."/>
            <person name="Rey L."/>
            <person name="Navarro A."/>
            <person name="Busquets A."/>
            <person name="Imperial J."/>
            <person name="Ruiz-Argueso T."/>
        </authorList>
    </citation>
    <scope>NUCLEOTIDE SEQUENCE [LARGE SCALE GENOMIC DNA]</scope>
    <source>
        <strain evidence="1 2">Ro19</strain>
    </source>
</reference>
<keyword evidence="2" id="KW-1185">Reference proteome</keyword>
<evidence type="ECO:0000313" key="2">
    <source>
        <dbReference type="Proteomes" id="UP000052023"/>
    </source>
</evidence>
<comment type="caution">
    <text evidence="1">The sequence shown here is derived from an EMBL/GenBank/DDBJ whole genome shotgun (WGS) entry which is preliminary data.</text>
</comment>